<keyword evidence="2" id="KW-0378">Hydrolase</keyword>
<dbReference type="Proteomes" id="UP001318860">
    <property type="component" value="Unassembled WGS sequence"/>
</dbReference>
<dbReference type="InterPro" id="IPR029058">
    <property type="entry name" value="AB_hydrolase_fold"/>
</dbReference>
<evidence type="ECO:0000259" key="3">
    <source>
        <dbReference type="Pfam" id="PF07859"/>
    </source>
</evidence>
<gene>
    <name evidence="4" type="ORF">DH2020_006669</name>
</gene>
<feature type="domain" description="Alpha/beta hydrolase fold-3" evidence="3">
    <location>
        <begin position="77"/>
        <end position="285"/>
    </location>
</feature>
<dbReference type="EMBL" id="JABTTQ020000004">
    <property type="protein sequence ID" value="KAK6159355.1"/>
    <property type="molecule type" value="Genomic_DNA"/>
</dbReference>
<accession>A0ABR0XJJ6</accession>
<keyword evidence="5" id="KW-1185">Reference proteome</keyword>
<dbReference type="PROSITE" id="PS01173">
    <property type="entry name" value="LIPASE_GDXG_HIS"/>
    <property type="match status" value="1"/>
</dbReference>
<protein>
    <recommendedName>
        <fullName evidence="3">Alpha/beta hydrolase fold-3 domain-containing protein</fullName>
    </recommendedName>
</protein>
<proteinExistence type="inferred from homology"/>
<dbReference type="Gene3D" id="3.40.50.1820">
    <property type="entry name" value="alpha/beta hydrolase"/>
    <property type="match status" value="1"/>
</dbReference>
<evidence type="ECO:0000313" key="4">
    <source>
        <dbReference type="EMBL" id="KAK6159355.1"/>
    </source>
</evidence>
<dbReference type="InterPro" id="IPR013094">
    <property type="entry name" value="AB_hydrolase_3"/>
</dbReference>
<evidence type="ECO:0000256" key="1">
    <source>
        <dbReference type="ARBA" id="ARBA00010515"/>
    </source>
</evidence>
<name>A0ABR0XJJ6_REHGL</name>
<dbReference type="InterPro" id="IPR050466">
    <property type="entry name" value="Carboxylest/Gibb_receptor"/>
</dbReference>
<evidence type="ECO:0000313" key="5">
    <source>
        <dbReference type="Proteomes" id="UP001318860"/>
    </source>
</evidence>
<dbReference type="PANTHER" id="PTHR23024:SF467">
    <property type="entry name" value="CARBOXYLESTERASE 12-RELATED"/>
    <property type="match status" value="1"/>
</dbReference>
<comment type="caution">
    <text evidence="4">The sequence shown here is derived from an EMBL/GenBank/DDBJ whole genome shotgun (WGS) entry which is preliminary data.</text>
</comment>
<comment type="similarity">
    <text evidence="1">Belongs to the 'GDXG' lipolytic enzyme family.</text>
</comment>
<evidence type="ECO:0000256" key="2">
    <source>
        <dbReference type="ARBA" id="ARBA00022801"/>
    </source>
</evidence>
<reference evidence="4 5" key="1">
    <citation type="journal article" date="2021" name="Comput. Struct. Biotechnol. J.">
        <title>De novo genome assembly of the potent medicinal plant Rehmannia glutinosa using nanopore technology.</title>
        <authorList>
            <person name="Ma L."/>
            <person name="Dong C."/>
            <person name="Song C."/>
            <person name="Wang X."/>
            <person name="Zheng X."/>
            <person name="Niu Y."/>
            <person name="Chen S."/>
            <person name="Feng W."/>
        </authorList>
    </citation>
    <scope>NUCLEOTIDE SEQUENCE [LARGE SCALE GENOMIC DNA]</scope>
    <source>
        <strain evidence="4">DH-2019</strain>
    </source>
</reference>
<sequence length="308" mass="34317">MATTNPSDEILHDFYPVARVFKDGRIEKLLPNDDVPPSLDPVTGVQSKDVEISPENNVSARLYLPQTANPRRKLPLLVYIHGGGFMLGSAFSALHHRHLNSLVARANIVAVSVDYRVAPEHLLPICYEDSWLALKWTASQFAIEGGEKWIREYADSDRVFLGGDSAGGNIAQNMAVRVGSEKLEGFNLRGLFLDCPFFSGKEPNAHEEAFWQYVCKTTKGFDDPRSNPAVDPNLSGLGCERVLVFVGEKDDLKDRGWYYKETLSKSGWDGEIEVVEVEGEGHGFCVLNPNSENTLNMLKKVADFLNHY</sequence>
<dbReference type="InterPro" id="IPR002168">
    <property type="entry name" value="Lipase_GDXG_HIS_AS"/>
</dbReference>
<dbReference type="SUPFAM" id="SSF53474">
    <property type="entry name" value="alpha/beta-Hydrolases"/>
    <property type="match status" value="1"/>
</dbReference>
<dbReference type="PANTHER" id="PTHR23024">
    <property type="entry name" value="ARYLACETAMIDE DEACETYLASE"/>
    <property type="match status" value="1"/>
</dbReference>
<organism evidence="4 5">
    <name type="scientific">Rehmannia glutinosa</name>
    <name type="common">Chinese foxglove</name>
    <dbReference type="NCBI Taxonomy" id="99300"/>
    <lineage>
        <taxon>Eukaryota</taxon>
        <taxon>Viridiplantae</taxon>
        <taxon>Streptophyta</taxon>
        <taxon>Embryophyta</taxon>
        <taxon>Tracheophyta</taxon>
        <taxon>Spermatophyta</taxon>
        <taxon>Magnoliopsida</taxon>
        <taxon>eudicotyledons</taxon>
        <taxon>Gunneridae</taxon>
        <taxon>Pentapetalae</taxon>
        <taxon>asterids</taxon>
        <taxon>lamiids</taxon>
        <taxon>Lamiales</taxon>
        <taxon>Orobanchaceae</taxon>
        <taxon>Rehmannieae</taxon>
        <taxon>Rehmannia</taxon>
    </lineage>
</organism>
<dbReference type="Pfam" id="PF07859">
    <property type="entry name" value="Abhydrolase_3"/>
    <property type="match status" value="1"/>
</dbReference>